<evidence type="ECO:0000256" key="1">
    <source>
        <dbReference type="SAM" id="Phobius"/>
    </source>
</evidence>
<organism evidence="2 3">
    <name type="scientific">Tissierella pigra</name>
    <dbReference type="NCBI Taxonomy" id="2607614"/>
    <lineage>
        <taxon>Bacteria</taxon>
        <taxon>Bacillati</taxon>
        <taxon>Bacillota</taxon>
        <taxon>Tissierellia</taxon>
        <taxon>Tissierellales</taxon>
        <taxon>Tissierellaceae</taxon>
        <taxon>Tissierella</taxon>
    </lineage>
</organism>
<dbReference type="Proteomes" id="UP000469523">
    <property type="component" value="Unassembled WGS sequence"/>
</dbReference>
<feature type="transmembrane region" description="Helical" evidence="1">
    <location>
        <begin position="549"/>
        <end position="565"/>
    </location>
</feature>
<evidence type="ECO:0000313" key="2">
    <source>
        <dbReference type="EMBL" id="MSU02977.1"/>
    </source>
</evidence>
<keyword evidence="3" id="KW-1185">Reference proteome</keyword>
<dbReference type="SUPFAM" id="SSF53649">
    <property type="entry name" value="Alkaline phosphatase-like"/>
    <property type="match status" value="1"/>
</dbReference>
<sequence length="714" mass="78803">MEKSLKKAFKDIFKWTLVLCIILSMPISKSLAASSNIEDRKAIILILDKVSIEEIFNSNTPNMDILLENGAMGFMNIRAKSSLANRGSTYLSLGMGVRTLAPSEGALAFQTSDGKIVNTGIKDIEETALDVTPNNQVGLLGKIAKENGIVVGLIGSSDLDTLAREATMLAMDENGVIPFGYIDSDLLISDDDVLGGSRLNQERLLEEAESILPDIDILFIEYGDTVRIETTDEITTKEIREEQKIKVIEGADLFLGQVMEKVDLEKTLFMVITPNPSSETISRGNFGLTPIIMSGPNTQRGLLTSSTTRREGLVTNFDFGPTVLGFFGISEPRSFIGESMTVVDNNNPEKVLLKNQDQNLYLRKYRSYFHKSFIILIGITLIGFYLPRLTGWNKLPNDILHYLSITVMIVPLMMMTVSLTGYKSIIFDLIYVFGGSLIISYILNKIFNEKLVIIAILALVTSGLLLIDIFFVKKLMIISPLGSDAIAGGRFYGIGNDYMGILLGSTILSFFVLFHLCNSTKYIMTISITSYMILVTISLSPFFGANMGGTLAAILSILMIVLVMFDKRLSLKKIAFIVVGAILGILLLAKLDSLFNPNPTHAGKALEALMIGGWSKFFEIIGSKLRQVLWNLINSSWNIILFSEVVLCGLLYRHKNMLMELKERYSNLYKGFVTILLCSIAIFSFNDTGTIGTALALTYLFVPLGVVINDNSIL</sequence>
<feature type="transmembrane region" description="Helical" evidence="1">
    <location>
        <begin position="665"/>
        <end position="685"/>
    </location>
</feature>
<evidence type="ECO:0000313" key="3">
    <source>
        <dbReference type="Proteomes" id="UP000469523"/>
    </source>
</evidence>
<protein>
    <recommendedName>
        <fullName evidence="4">Alkaline phosphatase</fullName>
    </recommendedName>
</protein>
<name>A0A6N7XYS1_9FIRM</name>
<dbReference type="AlphaFoldDB" id="A0A6N7XYS1"/>
<feature type="transmembrane region" description="Helical" evidence="1">
    <location>
        <begin position="399"/>
        <end position="419"/>
    </location>
</feature>
<reference evidence="2 3" key="1">
    <citation type="submission" date="2019-09" db="EMBL/GenBank/DDBJ databases">
        <title>In-depth cultivation of the pig gut microbiome towards novel bacterial diversity and tailored functional studies.</title>
        <authorList>
            <person name="Wylensek D."/>
            <person name="Hitch T.C.A."/>
            <person name="Clavel T."/>
        </authorList>
    </citation>
    <scope>NUCLEOTIDE SEQUENCE [LARGE SCALE GENOMIC DNA]</scope>
    <source>
        <strain evidence="2 3">WCA3-693-APC-4?</strain>
    </source>
</reference>
<feature type="transmembrane region" description="Helical" evidence="1">
    <location>
        <begin position="498"/>
        <end position="516"/>
    </location>
</feature>
<comment type="caution">
    <text evidence="2">The sequence shown here is derived from an EMBL/GenBank/DDBJ whole genome shotgun (WGS) entry which is preliminary data.</text>
</comment>
<feature type="transmembrane region" description="Helical" evidence="1">
    <location>
        <begin position="368"/>
        <end position="387"/>
    </location>
</feature>
<feature type="transmembrane region" description="Helical" evidence="1">
    <location>
        <begin position="574"/>
        <end position="591"/>
    </location>
</feature>
<feature type="transmembrane region" description="Helical" evidence="1">
    <location>
        <begin position="425"/>
        <end position="444"/>
    </location>
</feature>
<evidence type="ECO:0008006" key="4">
    <source>
        <dbReference type="Google" id="ProtNLM"/>
    </source>
</evidence>
<dbReference type="Gene3D" id="3.40.720.10">
    <property type="entry name" value="Alkaline Phosphatase, subunit A"/>
    <property type="match status" value="1"/>
</dbReference>
<proteinExistence type="predicted"/>
<feature type="transmembrane region" description="Helical" evidence="1">
    <location>
        <begin position="691"/>
        <end position="708"/>
    </location>
</feature>
<keyword evidence="1" id="KW-0472">Membrane</keyword>
<gene>
    <name evidence="2" type="ORF">FYJ83_16055</name>
</gene>
<dbReference type="InterPro" id="IPR017850">
    <property type="entry name" value="Alkaline_phosphatase_core_sf"/>
</dbReference>
<dbReference type="RefSeq" id="WP_154442319.1">
    <property type="nucleotide sequence ID" value="NZ_VUNQ01000049.1"/>
</dbReference>
<accession>A0A6N7XYS1</accession>
<dbReference type="EMBL" id="VUNQ01000049">
    <property type="protein sequence ID" value="MSU02977.1"/>
    <property type="molecule type" value="Genomic_DNA"/>
</dbReference>
<feature type="transmembrane region" description="Helical" evidence="1">
    <location>
        <begin position="635"/>
        <end position="653"/>
    </location>
</feature>
<keyword evidence="1" id="KW-1133">Transmembrane helix</keyword>
<feature type="transmembrane region" description="Helical" evidence="1">
    <location>
        <begin position="523"/>
        <end position="543"/>
    </location>
</feature>
<feature type="transmembrane region" description="Helical" evidence="1">
    <location>
        <begin position="451"/>
        <end position="472"/>
    </location>
</feature>
<keyword evidence="1" id="KW-0812">Transmembrane</keyword>